<comment type="similarity">
    <text evidence="1">Belongs to the Gfo/Idh/MocA family.</text>
</comment>
<reference evidence="4" key="1">
    <citation type="submission" date="2024-05" db="EMBL/GenBank/DDBJ databases">
        <title>30 novel species of actinomycetes from the DSMZ collection.</title>
        <authorList>
            <person name="Nouioui I."/>
        </authorList>
    </citation>
    <scope>NUCLEOTIDE SEQUENCE</scope>
    <source>
        <strain evidence="4">DSM 41529</strain>
    </source>
</reference>
<protein>
    <submittedName>
        <fullName evidence="4">Gfo/Idh/MocA family oxidoreductase</fullName>
    </submittedName>
</protein>
<dbReference type="Pfam" id="PF01408">
    <property type="entry name" value="GFO_IDH_MocA"/>
    <property type="match status" value="1"/>
</dbReference>
<dbReference type="Proteomes" id="UP001180754">
    <property type="component" value="Unassembled WGS sequence"/>
</dbReference>
<dbReference type="InterPro" id="IPR036291">
    <property type="entry name" value="NAD(P)-bd_dom_sf"/>
</dbReference>
<dbReference type="InterPro" id="IPR004104">
    <property type="entry name" value="Gfo/Idh/MocA-like_OxRdtase_C"/>
</dbReference>
<comment type="caution">
    <text evidence="4">The sequence shown here is derived from an EMBL/GenBank/DDBJ whole genome shotgun (WGS) entry which is preliminary data.</text>
</comment>
<dbReference type="Gene3D" id="3.30.360.10">
    <property type="entry name" value="Dihydrodipicolinate Reductase, domain 2"/>
    <property type="match status" value="1"/>
</dbReference>
<sequence length="456" mass="49174">MKKRRYGLVGTGMRARLYTDAITGPHRDVAELVALCDTNEGRMRHYGDRVAAAGGGDPARYHPDDLARLIGEEGVERIVVTSPDHTHADIVVGALEAGADVIVEKPLAIDADGARAIARAAERTGRRVTVTHNYRYSPRNSALKRLVHSGAIGTPTSAHFEWVLDTRHGADYFRRWHREKDRSGGLLVHKASHHFDLVNWWLGDTPVRVYASGGLFFYGADNARDRGLGPRPARGSAEAAAGDPWCLDLRGDPALKSLYLDQEHRDGYLRDRDVFDGGISIEDNLCAVVDYAGGPTLSYSLNAHAPWEGYRVCVNGTEGRAELSVVERGAVRPVSGAVDPSAVDERGGGAVAVRPPGERLVVQRHWEDAREVTIPRGEGAHGGGDIRMLREIFVGPDGADPLRHQAGYADGLRSVAVGIAGNVSLAERRAVDIAELRLGIEAGPNVGVGRSADRSS</sequence>
<evidence type="ECO:0000313" key="5">
    <source>
        <dbReference type="Proteomes" id="UP001180754"/>
    </source>
</evidence>
<organism evidence="4 5">
    <name type="scientific">Streptomyces lonegramiae</name>
    <dbReference type="NCBI Taxonomy" id="3075524"/>
    <lineage>
        <taxon>Bacteria</taxon>
        <taxon>Bacillati</taxon>
        <taxon>Actinomycetota</taxon>
        <taxon>Actinomycetes</taxon>
        <taxon>Kitasatosporales</taxon>
        <taxon>Streptomycetaceae</taxon>
        <taxon>Streptomyces</taxon>
    </lineage>
</organism>
<dbReference type="Pfam" id="PF02894">
    <property type="entry name" value="GFO_IDH_MocA_C"/>
    <property type="match status" value="1"/>
</dbReference>
<feature type="domain" description="Gfo/Idh/MocA-like oxidoreductase C-terminal" evidence="3">
    <location>
        <begin position="144"/>
        <end position="432"/>
    </location>
</feature>
<dbReference type="RefSeq" id="WP_311722100.1">
    <property type="nucleotide sequence ID" value="NZ_JAVRFD010000001.1"/>
</dbReference>
<dbReference type="InterPro" id="IPR051450">
    <property type="entry name" value="Gfo/Idh/MocA_Oxidoreductases"/>
</dbReference>
<dbReference type="PANTHER" id="PTHR43377:SF2">
    <property type="entry name" value="BINDING ROSSMANN FOLD OXIDOREDUCTASE, PUTATIVE (AFU_ORTHOLOGUE AFUA_4G00560)-RELATED"/>
    <property type="match status" value="1"/>
</dbReference>
<dbReference type="Gene3D" id="3.40.50.720">
    <property type="entry name" value="NAD(P)-binding Rossmann-like Domain"/>
    <property type="match status" value="1"/>
</dbReference>
<dbReference type="PANTHER" id="PTHR43377">
    <property type="entry name" value="BILIVERDIN REDUCTASE A"/>
    <property type="match status" value="1"/>
</dbReference>
<keyword evidence="5" id="KW-1185">Reference proteome</keyword>
<evidence type="ECO:0000259" key="2">
    <source>
        <dbReference type="Pfam" id="PF01408"/>
    </source>
</evidence>
<proteinExistence type="inferred from homology"/>
<evidence type="ECO:0000313" key="4">
    <source>
        <dbReference type="EMBL" id="MDT0541816.1"/>
    </source>
</evidence>
<dbReference type="SUPFAM" id="SSF55347">
    <property type="entry name" value="Glyceraldehyde-3-phosphate dehydrogenase-like, C-terminal domain"/>
    <property type="match status" value="1"/>
</dbReference>
<dbReference type="InterPro" id="IPR000683">
    <property type="entry name" value="Gfo/Idh/MocA-like_OxRdtase_N"/>
</dbReference>
<feature type="domain" description="Gfo/Idh/MocA-like oxidoreductase N-terminal" evidence="2">
    <location>
        <begin position="5"/>
        <end position="132"/>
    </location>
</feature>
<accession>A0ABU2X7D4</accession>
<name>A0ABU2X7D4_9ACTN</name>
<evidence type="ECO:0000259" key="3">
    <source>
        <dbReference type="Pfam" id="PF02894"/>
    </source>
</evidence>
<dbReference type="SUPFAM" id="SSF51735">
    <property type="entry name" value="NAD(P)-binding Rossmann-fold domains"/>
    <property type="match status" value="1"/>
</dbReference>
<evidence type="ECO:0000256" key="1">
    <source>
        <dbReference type="ARBA" id="ARBA00010928"/>
    </source>
</evidence>
<gene>
    <name evidence="4" type="ORF">RND15_03665</name>
</gene>
<dbReference type="EMBL" id="JAVRFD010000001">
    <property type="protein sequence ID" value="MDT0541816.1"/>
    <property type="molecule type" value="Genomic_DNA"/>
</dbReference>